<dbReference type="Gene3D" id="3.20.20.70">
    <property type="entry name" value="Aldolase class I"/>
    <property type="match status" value="1"/>
</dbReference>
<keyword evidence="6" id="KW-0411">Iron-sulfur</keyword>
<evidence type="ECO:0000256" key="1">
    <source>
        <dbReference type="ARBA" id="ARBA00001966"/>
    </source>
</evidence>
<dbReference type="EMBL" id="MU070088">
    <property type="protein sequence ID" value="KAF5830020.1"/>
    <property type="molecule type" value="Genomic_DNA"/>
</dbReference>
<feature type="compositionally biased region" description="Polar residues" evidence="7">
    <location>
        <begin position="392"/>
        <end position="405"/>
    </location>
</feature>
<feature type="compositionally biased region" description="Polar residues" evidence="7">
    <location>
        <begin position="520"/>
        <end position="532"/>
    </location>
</feature>
<keyword evidence="4" id="KW-0479">Metal-binding</keyword>
<protein>
    <recommendedName>
        <fullName evidence="8">Radical SAM core domain-containing protein</fullName>
    </recommendedName>
</protein>
<comment type="caution">
    <text evidence="9">The sequence shown here is derived from an EMBL/GenBank/DDBJ whole genome shotgun (WGS) entry which is preliminary data.</text>
</comment>
<keyword evidence="3" id="KW-0949">S-adenosyl-L-methionine</keyword>
<feature type="compositionally biased region" description="Polar residues" evidence="7">
    <location>
        <begin position="476"/>
        <end position="487"/>
    </location>
</feature>
<name>A0ABQ7G5Z0_DUNSA</name>
<proteinExistence type="predicted"/>
<dbReference type="Proteomes" id="UP000815325">
    <property type="component" value="Unassembled WGS sequence"/>
</dbReference>
<evidence type="ECO:0000259" key="8">
    <source>
        <dbReference type="PROSITE" id="PS51918"/>
    </source>
</evidence>
<evidence type="ECO:0000313" key="9">
    <source>
        <dbReference type="EMBL" id="KAF5830020.1"/>
    </source>
</evidence>
<dbReference type="PROSITE" id="PS51918">
    <property type="entry name" value="RADICAL_SAM"/>
    <property type="match status" value="1"/>
</dbReference>
<feature type="compositionally biased region" description="Low complexity" evidence="7">
    <location>
        <begin position="498"/>
        <end position="510"/>
    </location>
</feature>
<sequence>MGLKGNLTAGEIVEQLVHANSISKIRNIVFMGMGEPLNNYEAVRAAIASMVDPTQWGLSRQRVTVSTVGVVNRVKQLGQDLPGIGLALSLHAPNQDLRIQIVPSAKAYHIDKLIESVAAYQHLSKQRIFVEYVLLAGVNDGAEHAHQLGALLSGLKVLLNLIPWNPVLAAKEAHDYSAPSQESILQFQSIVRSNYHVPTTVRQEKGQDIAGACGQLALEKAASAQKGGLGGNRGGPAGTASGGGGGGLGSGGGSDKLALEKAAAVRKDGLGGSRGAPAGTASGGGGGGVLSGGGNLHLQHPEEARCEAGRKVEEWVEQGRGGADNMGVSSSGRGSKRGGLLGLVGGIGGILGGLFWRGAHAPAAEDAAGAAAERSSNTTTSLESTSVAGAADSSTTTQNCNSTACAGSADGSREAGPASSGKGDSEGGRCMSGSSSGEAVQGCCRGAEASTACCAQGTDVSRSDCNQNGLMLNSHSMPGINASNSASGGEDNGHPDASSSSQQGMGRGSSLTGAGATKQMGLSGSPSESTKPSILRDIEELH</sequence>
<evidence type="ECO:0000256" key="6">
    <source>
        <dbReference type="ARBA" id="ARBA00023014"/>
    </source>
</evidence>
<evidence type="ECO:0000256" key="4">
    <source>
        <dbReference type="ARBA" id="ARBA00022723"/>
    </source>
</evidence>
<feature type="compositionally biased region" description="Gly residues" evidence="7">
    <location>
        <begin position="227"/>
        <end position="253"/>
    </location>
</feature>
<gene>
    <name evidence="9" type="ORF">DUNSADRAFT_15164</name>
</gene>
<accession>A0ABQ7G5Z0</accession>
<dbReference type="PANTHER" id="PTHR30544:SF8">
    <property type="entry name" value="RADICAL SAM SUPERFAMILY PROTEIN"/>
    <property type="match status" value="1"/>
</dbReference>
<dbReference type="InterPro" id="IPR013785">
    <property type="entry name" value="Aldolase_TIM"/>
</dbReference>
<feature type="compositionally biased region" description="Low complexity" evidence="7">
    <location>
        <begin position="370"/>
        <end position="386"/>
    </location>
</feature>
<dbReference type="InterPro" id="IPR040072">
    <property type="entry name" value="Methyltransferase_A"/>
</dbReference>
<reference evidence="9" key="1">
    <citation type="submission" date="2017-08" db="EMBL/GenBank/DDBJ databases">
        <authorList>
            <person name="Polle J.E."/>
            <person name="Barry K."/>
            <person name="Cushman J."/>
            <person name="Schmutz J."/>
            <person name="Tran D."/>
            <person name="Hathwaick L.T."/>
            <person name="Yim W.C."/>
            <person name="Jenkins J."/>
            <person name="Mckie-Krisberg Z.M."/>
            <person name="Prochnik S."/>
            <person name="Lindquist E."/>
            <person name="Dockter R.B."/>
            <person name="Adam C."/>
            <person name="Molina H."/>
            <person name="Bunkerborg J."/>
            <person name="Jin E."/>
            <person name="Buchheim M."/>
            <person name="Magnuson J."/>
        </authorList>
    </citation>
    <scope>NUCLEOTIDE SEQUENCE</scope>
    <source>
        <strain evidence="9">CCAP 19/18</strain>
    </source>
</reference>
<dbReference type="InterPro" id="IPR007197">
    <property type="entry name" value="rSAM"/>
</dbReference>
<feature type="region of interest" description="Disordered" evidence="7">
    <location>
        <begin position="268"/>
        <end position="297"/>
    </location>
</feature>
<keyword evidence="10" id="KW-1185">Reference proteome</keyword>
<dbReference type="PANTHER" id="PTHR30544">
    <property type="entry name" value="23S RRNA METHYLTRANSFERASE"/>
    <property type="match status" value="1"/>
</dbReference>
<evidence type="ECO:0000256" key="3">
    <source>
        <dbReference type="ARBA" id="ARBA00022691"/>
    </source>
</evidence>
<keyword evidence="2" id="KW-0004">4Fe-4S</keyword>
<comment type="cofactor">
    <cofactor evidence="1">
        <name>[4Fe-4S] cluster</name>
        <dbReference type="ChEBI" id="CHEBI:49883"/>
    </cofactor>
</comment>
<feature type="region of interest" description="Disordered" evidence="7">
    <location>
        <begin position="225"/>
        <end position="253"/>
    </location>
</feature>
<feature type="region of interest" description="Disordered" evidence="7">
    <location>
        <begin position="370"/>
        <end position="432"/>
    </location>
</feature>
<evidence type="ECO:0000313" key="10">
    <source>
        <dbReference type="Proteomes" id="UP000815325"/>
    </source>
</evidence>
<organism evidence="9 10">
    <name type="scientific">Dunaliella salina</name>
    <name type="common">Green alga</name>
    <name type="synonym">Protococcus salinus</name>
    <dbReference type="NCBI Taxonomy" id="3046"/>
    <lineage>
        <taxon>Eukaryota</taxon>
        <taxon>Viridiplantae</taxon>
        <taxon>Chlorophyta</taxon>
        <taxon>core chlorophytes</taxon>
        <taxon>Chlorophyceae</taxon>
        <taxon>CS clade</taxon>
        <taxon>Chlamydomonadales</taxon>
        <taxon>Dunaliellaceae</taxon>
        <taxon>Dunaliella</taxon>
    </lineage>
</organism>
<evidence type="ECO:0000256" key="2">
    <source>
        <dbReference type="ARBA" id="ARBA00022485"/>
    </source>
</evidence>
<keyword evidence="5" id="KW-0408">Iron</keyword>
<feature type="compositionally biased region" description="Gly residues" evidence="7">
    <location>
        <begin position="281"/>
        <end position="295"/>
    </location>
</feature>
<evidence type="ECO:0000256" key="5">
    <source>
        <dbReference type="ARBA" id="ARBA00023004"/>
    </source>
</evidence>
<feature type="domain" description="Radical SAM core" evidence="8">
    <location>
        <begin position="1"/>
        <end position="208"/>
    </location>
</feature>
<feature type="region of interest" description="Disordered" evidence="7">
    <location>
        <begin position="476"/>
        <end position="542"/>
    </location>
</feature>
<evidence type="ECO:0000256" key="7">
    <source>
        <dbReference type="SAM" id="MobiDB-lite"/>
    </source>
</evidence>